<dbReference type="InterPro" id="IPR008939">
    <property type="entry name" value="Lytic_TGlycosylase_superhlx_U"/>
</dbReference>
<evidence type="ECO:0000256" key="1">
    <source>
        <dbReference type="ARBA" id="ARBA00007734"/>
    </source>
</evidence>
<dbReference type="SUPFAM" id="SSF53955">
    <property type="entry name" value="Lysozyme-like"/>
    <property type="match status" value="1"/>
</dbReference>
<dbReference type="AlphaFoldDB" id="A0A1M4WPP0"/>
<feature type="region of interest" description="Disordered" evidence="4">
    <location>
        <begin position="706"/>
        <end position="769"/>
    </location>
</feature>
<evidence type="ECO:0000259" key="6">
    <source>
        <dbReference type="Pfam" id="PF01464"/>
    </source>
</evidence>
<dbReference type="Proteomes" id="UP000183987">
    <property type="component" value="Unassembled WGS sequence"/>
</dbReference>
<protein>
    <submittedName>
        <fullName evidence="7">Soluble lytic murein transglycosylase</fullName>
    </submittedName>
</protein>
<comment type="similarity">
    <text evidence="2">Belongs to the virb1 family.</text>
</comment>
<name>A0A1M4WPP0_LOKAT</name>
<feature type="region of interest" description="Disordered" evidence="4">
    <location>
        <begin position="669"/>
        <end position="689"/>
    </location>
</feature>
<dbReference type="PANTHER" id="PTHR37423">
    <property type="entry name" value="SOLUBLE LYTIC MUREIN TRANSGLYCOSYLASE-RELATED"/>
    <property type="match status" value="1"/>
</dbReference>
<dbReference type="PROSITE" id="PS00922">
    <property type="entry name" value="TRANSGLYCOSYLASE"/>
    <property type="match status" value="1"/>
</dbReference>
<dbReference type="SUPFAM" id="SSF48435">
    <property type="entry name" value="Bacterial muramidases"/>
    <property type="match status" value="1"/>
</dbReference>
<evidence type="ECO:0000313" key="7">
    <source>
        <dbReference type="EMBL" id="SHE83209.1"/>
    </source>
</evidence>
<evidence type="ECO:0000256" key="4">
    <source>
        <dbReference type="SAM" id="MobiDB-lite"/>
    </source>
</evidence>
<reference evidence="8" key="1">
    <citation type="submission" date="2016-11" db="EMBL/GenBank/DDBJ databases">
        <authorList>
            <person name="Varghese N."/>
            <person name="Submissions S."/>
        </authorList>
    </citation>
    <scope>NUCLEOTIDE SEQUENCE [LARGE SCALE GENOMIC DNA]</scope>
    <source>
        <strain evidence="8">DSM 29326</strain>
    </source>
</reference>
<dbReference type="GO" id="GO:0016020">
    <property type="term" value="C:membrane"/>
    <property type="evidence" value="ECO:0007669"/>
    <property type="project" value="InterPro"/>
</dbReference>
<evidence type="ECO:0000313" key="8">
    <source>
        <dbReference type="Proteomes" id="UP000183987"/>
    </source>
</evidence>
<dbReference type="EMBL" id="FQUE01000002">
    <property type="protein sequence ID" value="SHE83209.1"/>
    <property type="molecule type" value="Genomic_DNA"/>
</dbReference>
<dbReference type="Gene3D" id="1.10.530.10">
    <property type="match status" value="1"/>
</dbReference>
<dbReference type="GO" id="GO:0004553">
    <property type="term" value="F:hydrolase activity, hydrolyzing O-glycosyl compounds"/>
    <property type="evidence" value="ECO:0007669"/>
    <property type="project" value="InterPro"/>
</dbReference>
<dbReference type="Gene3D" id="1.25.20.10">
    <property type="entry name" value="Bacterial muramidases"/>
    <property type="match status" value="1"/>
</dbReference>
<evidence type="ECO:0000256" key="3">
    <source>
        <dbReference type="ARBA" id="ARBA00022729"/>
    </source>
</evidence>
<comment type="similarity">
    <text evidence="1">Belongs to the transglycosylase Slt family.</text>
</comment>
<dbReference type="InterPro" id="IPR023346">
    <property type="entry name" value="Lysozyme-like_dom_sf"/>
</dbReference>
<gene>
    <name evidence="7" type="ORF">SAMN05444339_102186</name>
</gene>
<dbReference type="STRING" id="366533.SAMN05444339_102186"/>
<dbReference type="InterPro" id="IPR008258">
    <property type="entry name" value="Transglycosylase_SLT_dom_1"/>
</dbReference>
<evidence type="ECO:0000256" key="2">
    <source>
        <dbReference type="ARBA" id="ARBA00009387"/>
    </source>
</evidence>
<feature type="signal peptide" evidence="5">
    <location>
        <begin position="1"/>
        <end position="24"/>
    </location>
</feature>
<dbReference type="RefSeq" id="WP_072856335.1">
    <property type="nucleotide sequence ID" value="NZ_FQUE01000002.1"/>
</dbReference>
<dbReference type="Pfam" id="PF01464">
    <property type="entry name" value="SLT"/>
    <property type="match status" value="1"/>
</dbReference>
<dbReference type="GO" id="GO:0000270">
    <property type="term" value="P:peptidoglycan metabolic process"/>
    <property type="evidence" value="ECO:0007669"/>
    <property type="project" value="InterPro"/>
</dbReference>
<dbReference type="OrthoDB" id="9815002at2"/>
<dbReference type="GO" id="GO:0042597">
    <property type="term" value="C:periplasmic space"/>
    <property type="evidence" value="ECO:0007669"/>
    <property type="project" value="InterPro"/>
</dbReference>
<dbReference type="InterPro" id="IPR000189">
    <property type="entry name" value="Transglyc_AS"/>
</dbReference>
<feature type="domain" description="Transglycosylase SLT" evidence="6">
    <location>
        <begin position="496"/>
        <end position="600"/>
    </location>
</feature>
<keyword evidence="3 5" id="KW-0732">Signal</keyword>
<dbReference type="PANTHER" id="PTHR37423:SF2">
    <property type="entry name" value="MEMBRANE-BOUND LYTIC MUREIN TRANSGLYCOSYLASE C"/>
    <property type="match status" value="1"/>
</dbReference>
<feature type="compositionally biased region" description="Low complexity" evidence="4">
    <location>
        <begin position="741"/>
        <end position="752"/>
    </location>
</feature>
<dbReference type="CDD" id="cd13401">
    <property type="entry name" value="Slt70-like"/>
    <property type="match status" value="1"/>
</dbReference>
<sequence length="769" mass="82576">MSFPALRRLAVAASLLVAPLPGTAQVSGDDVAAVTFAMKRDFLNAYTKAGTDDPAIRDLVTWQRLRFGDAAFADYIAFEAAHPDWPGQDTLREAGEGVIPAGYDPQAVVDWFARTGPLTGQGAVRLAQAQAALGDAAAARRTVRAAWTGLSLSGDGQAALLAAYGPDLKDLHMARADALLWRWQTAEAERMLPLLGAGDSALVRARIALIRKAGNPDAALAAVPASLRDTPGLLYDRFNWQASKGRQSDAMAILSARSTSVEALGQPWRWASWRRMLARWQMREGNYRAAYALASRHFVDPADSAESYADLEWLSGYLQLRYLNDPAQALVHFDRTAAEVDSPISLGRAGYWQGRALEALGRADDARAAYARGAQHQTSFYGLLAAEKLGVPLDPFLTGAGDKRDWQDAPVMRDDMVRAGMALLQAGERGKAVLFFAALGKRLGAEDLSRLGAALEARDETYFEVLLGKAAAARGLIVPSVYFPIHGVADMDLPVASALALSIARRESEFNATVGSPVGALGLMQLMPGTARDVARSLDMPYDKARLTADWRYNATLGSRYLADLTERFGDSPVQIAAGYNAGPGRPRDWMAERGDPRTEEVDVIDWIELIPFRETRNYVQRVTESIPIYRARLTGETGPIRFTDLLRGAEQVVRPVARADGTLEVPAPVTGPAASLDPTASALPRPVLRPDGLADGALRQAALTTAGVPPMRPTARPAPRLGLMAEAGPAPLSDDPETMAVVPAAPASVPATDDGPRRTLRPVARPEG</sequence>
<organism evidence="7 8">
    <name type="scientific">Loktanella atrilutea</name>
    <dbReference type="NCBI Taxonomy" id="366533"/>
    <lineage>
        <taxon>Bacteria</taxon>
        <taxon>Pseudomonadati</taxon>
        <taxon>Pseudomonadota</taxon>
        <taxon>Alphaproteobacteria</taxon>
        <taxon>Rhodobacterales</taxon>
        <taxon>Roseobacteraceae</taxon>
        <taxon>Loktanella</taxon>
    </lineage>
</organism>
<proteinExistence type="inferred from homology"/>
<dbReference type="GO" id="GO:0008933">
    <property type="term" value="F:peptidoglycan lytic transglycosylase activity"/>
    <property type="evidence" value="ECO:0007669"/>
    <property type="project" value="InterPro"/>
</dbReference>
<feature type="chain" id="PRO_5012454482" evidence="5">
    <location>
        <begin position="25"/>
        <end position="769"/>
    </location>
</feature>
<evidence type="ECO:0000256" key="5">
    <source>
        <dbReference type="SAM" id="SignalP"/>
    </source>
</evidence>
<accession>A0A1M4WPP0</accession>
<keyword evidence="8" id="KW-1185">Reference proteome</keyword>